<dbReference type="OrthoDB" id="9809515at2"/>
<dbReference type="EMBL" id="CP037933">
    <property type="protein sequence ID" value="QBN20595.1"/>
    <property type="molecule type" value="Genomic_DNA"/>
</dbReference>
<protein>
    <submittedName>
        <fullName evidence="1">DUF433 domain-containing protein</fullName>
    </submittedName>
</protein>
<reference evidence="2" key="1">
    <citation type="submission" date="2019-03" db="EMBL/GenBank/DDBJ databases">
        <title>Flavobacterium sp.</title>
        <authorList>
            <person name="Kim H."/>
        </authorList>
    </citation>
    <scope>NUCLEOTIDE SEQUENCE [LARGE SCALE GENOMIC DNA]</scope>
    <source>
        <strain evidence="2">GS13</strain>
    </source>
</reference>
<evidence type="ECO:0000313" key="2">
    <source>
        <dbReference type="Proteomes" id="UP000291124"/>
    </source>
</evidence>
<proteinExistence type="predicted"/>
<dbReference type="Gene3D" id="1.10.10.10">
    <property type="entry name" value="Winged helix-like DNA-binding domain superfamily/Winged helix DNA-binding domain"/>
    <property type="match status" value="1"/>
</dbReference>
<dbReference type="SUPFAM" id="SSF46689">
    <property type="entry name" value="Homeodomain-like"/>
    <property type="match status" value="1"/>
</dbReference>
<dbReference type="PANTHER" id="PTHR34849">
    <property type="entry name" value="SSL5025 PROTEIN"/>
    <property type="match status" value="1"/>
</dbReference>
<dbReference type="Proteomes" id="UP000291124">
    <property type="component" value="Chromosome"/>
</dbReference>
<evidence type="ECO:0000313" key="1">
    <source>
        <dbReference type="EMBL" id="QBN20595.1"/>
    </source>
</evidence>
<dbReference type="InterPro" id="IPR036388">
    <property type="entry name" value="WH-like_DNA-bd_sf"/>
</dbReference>
<organism evidence="1 2">
    <name type="scientific">Flavobacterium nackdongense</name>
    <dbReference type="NCBI Taxonomy" id="2547394"/>
    <lineage>
        <taxon>Bacteria</taxon>
        <taxon>Pseudomonadati</taxon>
        <taxon>Bacteroidota</taxon>
        <taxon>Flavobacteriia</taxon>
        <taxon>Flavobacteriales</taxon>
        <taxon>Flavobacteriaceae</taxon>
        <taxon>Flavobacterium</taxon>
    </lineage>
</organism>
<name>A0A4P6YI47_9FLAO</name>
<dbReference type="Pfam" id="PF04255">
    <property type="entry name" value="DUF433"/>
    <property type="match status" value="1"/>
</dbReference>
<dbReference type="InterPro" id="IPR007367">
    <property type="entry name" value="DUF433"/>
</dbReference>
<gene>
    <name evidence="1" type="ORF">E1750_06330</name>
</gene>
<sequence>MDYKQYITLNSDRRFGKPIIIRTRITVFDVLNWLANGMTINEIIEDFPELNETQIKACLFYAADNKLNIIFKLNREINS</sequence>
<dbReference type="AlphaFoldDB" id="A0A4P6YI47"/>
<dbReference type="PANTHER" id="PTHR34849:SF5">
    <property type="entry name" value="SSL2733 PROTEIN"/>
    <property type="match status" value="1"/>
</dbReference>
<dbReference type="KEGG" id="fnk:E1750_06330"/>
<accession>A0A4P6YI47</accession>
<dbReference type="InterPro" id="IPR009057">
    <property type="entry name" value="Homeodomain-like_sf"/>
</dbReference>
<keyword evidence="2" id="KW-1185">Reference proteome</keyword>